<organism evidence="3 4">
    <name type="scientific">Carnegiea gigantea</name>
    <dbReference type="NCBI Taxonomy" id="171969"/>
    <lineage>
        <taxon>Eukaryota</taxon>
        <taxon>Viridiplantae</taxon>
        <taxon>Streptophyta</taxon>
        <taxon>Embryophyta</taxon>
        <taxon>Tracheophyta</taxon>
        <taxon>Spermatophyta</taxon>
        <taxon>Magnoliopsida</taxon>
        <taxon>eudicotyledons</taxon>
        <taxon>Gunneridae</taxon>
        <taxon>Pentapetalae</taxon>
        <taxon>Caryophyllales</taxon>
        <taxon>Cactineae</taxon>
        <taxon>Cactaceae</taxon>
        <taxon>Cactoideae</taxon>
        <taxon>Echinocereeae</taxon>
        <taxon>Carnegiea</taxon>
    </lineage>
</organism>
<reference evidence="3" key="1">
    <citation type="submission" date="2022-04" db="EMBL/GenBank/DDBJ databases">
        <title>Carnegiea gigantea Genome sequencing and assembly v2.</title>
        <authorList>
            <person name="Copetti D."/>
            <person name="Sanderson M.J."/>
            <person name="Burquez A."/>
            <person name="Wojciechowski M.F."/>
        </authorList>
    </citation>
    <scope>NUCLEOTIDE SEQUENCE</scope>
    <source>
        <strain evidence="3">SGP5-SGP5p</strain>
        <tissue evidence="3">Aerial part</tissue>
    </source>
</reference>
<dbReference type="EMBL" id="JAKOGI010002115">
    <property type="protein sequence ID" value="KAJ8422889.1"/>
    <property type="molecule type" value="Genomic_DNA"/>
</dbReference>
<dbReference type="Proteomes" id="UP001153076">
    <property type="component" value="Unassembled WGS sequence"/>
</dbReference>
<dbReference type="SMART" id="SM00568">
    <property type="entry name" value="GRAM"/>
    <property type="match status" value="1"/>
</dbReference>
<dbReference type="InterPro" id="IPR004182">
    <property type="entry name" value="GRAM"/>
</dbReference>
<evidence type="ECO:0000313" key="3">
    <source>
        <dbReference type="EMBL" id="KAJ8422889.1"/>
    </source>
</evidence>
<dbReference type="Pfam" id="PF02893">
    <property type="entry name" value="GRAM"/>
    <property type="match status" value="1"/>
</dbReference>
<gene>
    <name evidence="3" type="ORF">Cgig2_026777</name>
</gene>
<evidence type="ECO:0000256" key="1">
    <source>
        <dbReference type="ARBA" id="ARBA00009414"/>
    </source>
</evidence>
<dbReference type="OrthoDB" id="1736712at2759"/>
<comment type="caution">
    <text evidence="3">The sequence shown here is derived from an EMBL/GenBank/DDBJ whole genome shotgun (WGS) entry which is preliminary data.</text>
</comment>
<dbReference type="PANTHER" id="PTHR31969">
    <property type="entry name" value="GEM-LIKE PROTEIN 2"/>
    <property type="match status" value="1"/>
</dbReference>
<dbReference type="AlphaFoldDB" id="A0A9Q1GPG9"/>
<accession>A0A9Q1GPG9</accession>
<protein>
    <recommendedName>
        <fullName evidence="2">GRAM domain-containing protein</fullName>
    </recommendedName>
</protein>
<keyword evidence="4" id="KW-1185">Reference proteome</keyword>
<dbReference type="Gene3D" id="2.30.29.30">
    <property type="entry name" value="Pleckstrin-homology domain (PH domain)/Phosphotyrosine-binding domain (PTB)"/>
    <property type="match status" value="1"/>
</dbReference>
<dbReference type="InterPro" id="IPR037848">
    <property type="entry name" value="GEM-like"/>
</dbReference>
<evidence type="ECO:0000313" key="4">
    <source>
        <dbReference type="Proteomes" id="UP001153076"/>
    </source>
</evidence>
<evidence type="ECO:0000259" key="2">
    <source>
        <dbReference type="SMART" id="SM00568"/>
    </source>
</evidence>
<comment type="similarity">
    <text evidence="1">Belongs to the GEM family.</text>
</comment>
<dbReference type="InterPro" id="IPR011993">
    <property type="entry name" value="PH-like_dom_sf"/>
</dbReference>
<sequence length="183" mass="20353">MMSDQGRKMLLPGPSTHVNVSSSLEQNQTIGGFRVVRKGIGEQVKGRLSLGARLLHIGNTEKLFKRVFSLSEGEQLLKAFRCCLSTTAGPIAGLLFISVEKLAFCSDKSVVKLTSPTGESVGFPYKVVIPLRKIQRVSQSQNAKKTSQKYLEVVTMDDFEFWFMGFLSYNKMFKCIQCAISQT</sequence>
<name>A0A9Q1GPG9_9CARY</name>
<feature type="domain" description="GRAM" evidence="2">
    <location>
        <begin position="62"/>
        <end position="141"/>
    </location>
</feature>
<proteinExistence type="inferred from homology"/>